<dbReference type="EMBL" id="AADV02000017">
    <property type="protein sequence ID" value="EAM50723.1"/>
    <property type="molecule type" value="Genomic_DNA"/>
</dbReference>
<name>Q4C3I5_CROWT</name>
<keyword evidence="2" id="KW-1185">Reference proteome</keyword>
<dbReference type="KEGG" id="cwa:CwatDRAFT_3638"/>
<protein>
    <recommendedName>
        <fullName evidence="3">DUF4435 domain-containing protein</fullName>
    </recommendedName>
</protein>
<reference evidence="1" key="1">
    <citation type="submission" date="2004-02" db="EMBL/GenBank/DDBJ databases">
        <authorList>
            <consortium name="DOE Joint Genome Institute"/>
        </authorList>
    </citation>
    <scope>NUCLEOTIDE SEQUENCE [LARGE SCALE GENOMIC DNA]</scope>
    <source>
        <strain evidence="1">WH 8501</strain>
    </source>
</reference>
<evidence type="ECO:0000313" key="2">
    <source>
        <dbReference type="Proteomes" id="UP000003922"/>
    </source>
</evidence>
<sequence>MTKRNKPHPQQLLVEGMNDFHVICALCEKYNVPETFCIPRPDKRKTQGVEPLLLSLPIILKDVNLQTLGIVVDADQDLQARWQGISDKLKSVGYDNIPKNTGAEGWIYEQNELPKIGVWIMPNNQLIGELEDFVAYLIPDDDQLKDKANEILDELEKLEINGYNKDDRSKAFIHTWLAWQKEPGRPMGLSITANVLKYDNEIIQAFINWLNKLYQ</sequence>
<gene>
    <name evidence="1" type="ORF">CwatDRAFT_3638</name>
</gene>
<comment type="caution">
    <text evidence="1">The sequence shown here is derived from an EMBL/GenBank/DDBJ whole genome shotgun (WGS) entry which is preliminary data.</text>
</comment>
<dbReference type="AlphaFoldDB" id="Q4C3I5"/>
<dbReference type="InterPro" id="IPR024508">
    <property type="entry name" value="DUF3226"/>
</dbReference>
<reference evidence="1" key="3">
    <citation type="submission" date="2016-12" db="EMBL/GenBank/DDBJ databases">
        <title>Annotation of the draft genome assembly of Crocosphaera watsonii WH 8501.</title>
        <authorList>
            <consortium name="US DOE Joint Genome Institute (JGI-ORNL)"/>
            <person name="Larimer F."/>
            <person name="Land M."/>
        </authorList>
    </citation>
    <scope>NUCLEOTIDE SEQUENCE</scope>
    <source>
        <strain evidence="1">WH 8501</strain>
    </source>
</reference>
<accession>Q4C3I5</accession>
<evidence type="ECO:0008006" key="3">
    <source>
        <dbReference type="Google" id="ProtNLM"/>
    </source>
</evidence>
<dbReference type="OrthoDB" id="530493at2"/>
<proteinExistence type="predicted"/>
<evidence type="ECO:0000313" key="1">
    <source>
        <dbReference type="EMBL" id="EAM50723.1"/>
    </source>
</evidence>
<organism evidence="1 2">
    <name type="scientific">Crocosphaera watsonii WH 8501</name>
    <dbReference type="NCBI Taxonomy" id="165597"/>
    <lineage>
        <taxon>Bacteria</taxon>
        <taxon>Bacillati</taxon>
        <taxon>Cyanobacteriota</taxon>
        <taxon>Cyanophyceae</taxon>
        <taxon>Oscillatoriophycideae</taxon>
        <taxon>Chroococcales</taxon>
        <taxon>Aphanothecaceae</taxon>
        <taxon>Crocosphaera</taxon>
    </lineage>
</organism>
<dbReference type="RefSeq" id="WP_007305610.1">
    <property type="nucleotide sequence ID" value="NZ_AADV02000017.1"/>
</dbReference>
<dbReference type="SUPFAM" id="SSF160945">
    <property type="entry name" value="PH0156-like"/>
    <property type="match status" value="1"/>
</dbReference>
<dbReference type="Proteomes" id="UP000003922">
    <property type="component" value="Unassembled WGS sequence"/>
</dbReference>
<reference evidence="1" key="2">
    <citation type="submission" date="2005-06" db="EMBL/GenBank/DDBJ databases">
        <title>Sequencing of the draft genome and assembly of Crocosphaera watsonii WH 8501.</title>
        <authorList>
            <consortium name="US DOE Joint Genome Institute (JGI-PGF)"/>
            <person name="Copeland A."/>
            <person name="Lucas S."/>
            <person name="Lapidus A."/>
            <person name="Barry K."/>
            <person name="Detter C."/>
            <person name="Glavina T."/>
            <person name="Hammon N."/>
            <person name="Israni S."/>
            <person name="Pitluck S."/>
            <person name="Richardson P."/>
        </authorList>
    </citation>
    <scope>NUCLEOTIDE SEQUENCE [LARGE SCALE GENOMIC DNA]</scope>
    <source>
        <strain evidence="1">WH 8501</strain>
    </source>
</reference>
<dbReference type="Pfam" id="PF11536">
    <property type="entry name" value="DUF3226"/>
    <property type="match status" value="1"/>
</dbReference>